<sequence>MSLGLGIFIVLPTRMIKPTALFFNSRFECHAHFGGPTRKRYIPYCHRATRLQLLVTALGLRTTCAIFGGMSLVSMASKAFFLRALYVRKPKLAVKQRQEETSESEIEGLLYIVHIYREKRF</sequence>
<evidence type="ECO:0000313" key="1">
    <source>
        <dbReference type="EMBL" id="KHJ90268.1"/>
    </source>
</evidence>
<accession>A0A0B1SYA0</accession>
<dbReference type="AlphaFoldDB" id="A0A0B1SYA0"/>
<organism evidence="1 2">
    <name type="scientific">Oesophagostomum dentatum</name>
    <name type="common">Nodular worm</name>
    <dbReference type="NCBI Taxonomy" id="61180"/>
    <lineage>
        <taxon>Eukaryota</taxon>
        <taxon>Metazoa</taxon>
        <taxon>Ecdysozoa</taxon>
        <taxon>Nematoda</taxon>
        <taxon>Chromadorea</taxon>
        <taxon>Rhabditida</taxon>
        <taxon>Rhabditina</taxon>
        <taxon>Rhabditomorpha</taxon>
        <taxon>Strongyloidea</taxon>
        <taxon>Strongylidae</taxon>
        <taxon>Oesophagostomum</taxon>
    </lineage>
</organism>
<keyword evidence="2" id="KW-1185">Reference proteome</keyword>
<evidence type="ECO:0000313" key="2">
    <source>
        <dbReference type="Proteomes" id="UP000053660"/>
    </source>
</evidence>
<dbReference type="Proteomes" id="UP000053660">
    <property type="component" value="Unassembled WGS sequence"/>
</dbReference>
<protein>
    <submittedName>
        <fullName evidence="1">Uncharacterized protein</fullName>
    </submittedName>
</protein>
<proteinExistence type="predicted"/>
<gene>
    <name evidence="1" type="ORF">OESDEN_09891</name>
</gene>
<dbReference type="EMBL" id="KN553204">
    <property type="protein sequence ID" value="KHJ90268.1"/>
    <property type="molecule type" value="Genomic_DNA"/>
</dbReference>
<name>A0A0B1SYA0_OESDE</name>
<reference evidence="1 2" key="1">
    <citation type="submission" date="2014-03" db="EMBL/GenBank/DDBJ databases">
        <title>Draft genome of the hookworm Oesophagostomum dentatum.</title>
        <authorList>
            <person name="Mitreva M."/>
        </authorList>
    </citation>
    <scope>NUCLEOTIDE SEQUENCE [LARGE SCALE GENOMIC DNA]</scope>
    <source>
        <strain evidence="1 2">OD-Hann</strain>
    </source>
</reference>